<evidence type="ECO:0000259" key="1">
    <source>
        <dbReference type="PROSITE" id="PS51657"/>
    </source>
</evidence>
<proteinExistence type="predicted"/>
<organism evidence="2">
    <name type="scientific">Sutera flower mottle virus</name>
    <dbReference type="NCBI Taxonomy" id="2931829"/>
    <lineage>
        <taxon>Viruses</taxon>
        <taxon>Riboviria</taxon>
    </lineage>
</organism>
<accession>A0A8T9JBZ9</accession>
<evidence type="ECO:0000313" key="2">
    <source>
        <dbReference type="EMBL" id="UOF93372.1"/>
    </source>
</evidence>
<feature type="domain" description="(+)RNA virus helicase C-terminal" evidence="1">
    <location>
        <begin position="1"/>
        <end position="230"/>
    </location>
</feature>
<gene>
    <name evidence="2" type="primary">ORF2</name>
</gene>
<dbReference type="PROSITE" id="PS51657">
    <property type="entry name" value="PSRV_HELICASE"/>
    <property type="match status" value="1"/>
</dbReference>
<sequence>MDQLHTALENAGFERTKLPISKPLVVHAVAGAGKSTLLRNFTAACPEALAQTCGPADPPNLEQTHIREHFGPQSNKINILDEYPLLEPLRGAWAAVFADPLQYSTGALPPHYVKKTSHRLGVHTAQLISKLICPVSSSSTKPDSVTFSGIFEGQLLGQIIALDDLTASLLARHSVPFACPEQVRSQEFPEVTVVSASPLDKVINKSLLYVALSRHTEKLHVLSPPPHPSS</sequence>
<reference evidence="2" key="1">
    <citation type="submission" date="2022-03" db="EMBL/GenBank/DDBJ databases">
        <title>Plant Virus Collection isolate.</title>
        <authorList>
            <person name="Knierim D."/>
            <person name="Margaria P."/>
            <person name="Menzel W."/>
            <person name="Winter S."/>
        </authorList>
    </citation>
    <scope>NUCLEOTIDE SEQUENCE</scope>
    <source>
        <strain evidence="2">DSMZ PV-1287</strain>
    </source>
</reference>
<name>A0A8T9JBZ9_9VIRU</name>
<dbReference type="GO" id="GO:0005524">
    <property type="term" value="F:ATP binding"/>
    <property type="evidence" value="ECO:0007669"/>
    <property type="project" value="InterPro"/>
</dbReference>
<dbReference type="InterPro" id="IPR027351">
    <property type="entry name" value="(+)RNA_virus_helicase_core_dom"/>
</dbReference>
<protein>
    <submittedName>
        <fullName evidence="2">Triple gene block 1 protein</fullName>
    </submittedName>
</protein>
<dbReference type="EMBL" id="ON012583">
    <property type="protein sequence ID" value="UOF93372.1"/>
    <property type="molecule type" value="Genomic_RNA"/>
</dbReference>
<dbReference type="Pfam" id="PF01443">
    <property type="entry name" value="Viral_helicase1"/>
    <property type="match status" value="1"/>
</dbReference>